<keyword evidence="2" id="KW-0408">Iron</keyword>
<keyword evidence="1" id="KW-0479">Metal-binding</keyword>
<dbReference type="GO" id="GO:0046872">
    <property type="term" value="F:metal ion binding"/>
    <property type="evidence" value="ECO:0007669"/>
    <property type="project" value="UniProtKB-KW"/>
</dbReference>
<dbReference type="Proteomes" id="UP001293593">
    <property type="component" value="Unassembled WGS sequence"/>
</dbReference>
<dbReference type="AlphaFoldDB" id="A0AAE1MCW1"/>
<keyword evidence="5" id="KW-1185">Reference proteome</keyword>
<organism evidence="4 5">
    <name type="scientific">Acacia crassicarpa</name>
    <name type="common">northern wattle</name>
    <dbReference type="NCBI Taxonomy" id="499986"/>
    <lineage>
        <taxon>Eukaryota</taxon>
        <taxon>Viridiplantae</taxon>
        <taxon>Streptophyta</taxon>
        <taxon>Embryophyta</taxon>
        <taxon>Tracheophyta</taxon>
        <taxon>Spermatophyta</taxon>
        <taxon>Magnoliopsida</taxon>
        <taxon>eudicotyledons</taxon>
        <taxon>Gunneridae</taxon>
        <taxon>Pentapetalae</taxon>
        <taxon>rosids</taxon>
        <taxon>fabids</taxon>
        <taxon>Fabales</taxon>
        <taxon>Fabaceae</taxon>
        <taxon>Caesalpinioideae</taxon>
        <taxon>mimosoid clade</taxon>
        <taxon>Acacieae</taxon>
        <taxon>Acacia</taxon>
    </lineage>
</organism>
<reference evidence="4" key="1">
    <citation type="submission" date="2023-10" db="EMBL/GenBank/DDBJ databases">
        <title>Chromosome-level genome of the transformable northern wattle, Acacia crassicarpa.</title>
        <authorList>
            <person name="Massaro I."/>
            <person name="Sinha N.R."/>
            <person name="Poethig S."/>
            <person name="Leichty A.R."/>
        </authorList>
    </citation>
    <scope>NUCLEOTIDE SEQUENCE</scope>
    <source>
        <strain evidence="4">Acra3RX</strain>
        <tissue evidence="4">Leaf</tissue>
    </source>
</reference>
<dbReference type="SUPFAM" id="SSF51197">
    <property type="entry name" value="Clavaminate synthase-like"/>
    <property type="match status" value="1"/>
</dbReference>
<dbReference type="InterPro" id="IPR026992">
    <property type="entry name" value="DIOX_N"/>
</dbReference>
<feature type="domain" description="Non-haem dioxygenase N-terminal" evidence="3">
    <location>
        <begin position="16"/>
        <end position="81"/>
    </location>
</feature>
<protein>
    <recommendedName>
        <fullName evidence="3">Non-haem dioxygenase N-terminal domain-containing protein</fullName>
    </recommendedName>
</protein>
<sequence>MGEVFEQEKKKEGLKVPTVDLKEMESEDEEVRRYCKERLKKAAEEWGVIQLVNHGIPIELINAVKESREAFFFCLLKKRRSTLMNRAPPMFKAMEASLPIMPVDSLSGKITYSTLFSPEDKCDLSIWPKTPSHYT</sequence>
<comment type="caution">
    <text evidence="4">The sequence shown here is derived from an EMBL/GenBank/DDBJ whole genome shotgun (WGS) entry which is preliminary data.</text>
</comment>
<evidence type="ECO:0000259" key="3">
    <source>
        <dbReference type="Pfam" id="PF14226"/>
    </source>
</evidence>
<proteinExistence type="predicted"/>
<dbReference type="EMBL" id="JAWXYG010000010">
    <property type="protein sequence ID" value="KAK4260499.1"/>
    <property type="molecule type" value="Genomic_DNA"/>
</dbReference>
<name>A0AAE1MCW1_9FABA</name>
<evidence type="ECO:0000313" key="4">
    <source>
        <dbReference type="EMBL" id="KAK4260499.1"/>
    </source>
</evidence>
<dbReference type="InterPro" id="IPR027443">
    <property type="entry name" value="IPNS-like_sf"/>
</dbReference>
<evidence type="ECO:0000256" key="2">
    <source>
        <dbReference type="ARBA" id="ARBA00023004"/>
    </source>
</evidence>
<accession>A0AAE1MCW1</accession>
<evidence type="ECO:0000256" key="1">
    <source>
        <dbReference type="ARBA" id="ARBA00022723"/>
    </source>
</evidence>
<dbReference type="Gene3D" id="2.60.120.330">
    <property type="entry name" value="B-lactam Antibiotic, Isopenicillin N Synthase, Chain"/>
    <property type="match status" value="1"/>
</dbReference>
<evidence type="ECO:0000313" key="5">
    <source>
        <dbReference type="Proteomes" id="UP001293593"/>
    </source>
</evidence>
<gene>
    <name evidence="4" type="ORF">QN277_003601</name>
</gene>
<dbReference type="Pfam" id="PF14226">
    <property type="entry name" value="DIOX_N"/>
    <property type="match status" value="1"/>
</dbReference>